<gene>
    <name evidence="1" type="ORF">PHY01_40550</name>
</gene>
<proteinExistence type="predicted"/>
<comment type="caution">
    <text evidence="1">The sequence shown here is derived from an EMBL/GenBank/DDBJ whole genome shotgun (WGS) entry which is preliminary data.</text>
</comment>
<protein>
    <recommendedName>
        <fullName evidence="3">Polymerase nucleotidyl transferase domain-containing protein</fullName>
    </recommendedName>
</protein>
<dbReference type="Proteomes" id="UP000320338">
    <property type="component" value="Unassembled WGS sequence"/>
</dbReference>
<dbReference type="Pfam" id="PF03682">
    <property type="entry name" value="UPF0158"/>
    <property type="match status" value="1"/>
</dbReference>
<dbReference type="EMBL" id="BJNG01000037">
    <property type="protein sequence ID" value="GEC21772.1"/>
    <property type="molecule type" value="Genomic_DNA"/>
</dbReference>
<dbReference type="AlphaFoldDB" id="A0A4Y3WSD3"/>
<sequence>MLDPASVDIDELYAALEDRTAGVSWWIDPESGAITSHLADVGGPKPTGVRIRRTESRESYQDMAQFVAAVHHRRAADLLDRAISGPGAFRRFKDTLFEFPELRDQWFRYRGARGRRRAVHWLADVDLITRADAERLASTFPDPTAGDEDLPAAVAVDLGMLYGDRLEQVLVFGSWVRGEGPGESDLQLAVVLADLRSPWEELHRMDEVLWRHTERSGLTVTAVPVSAADLAAPGTSLLARVAAEARVVA</sequence>
<dbReference type="SUPFAM" id="SSF81301">
    <property type="entry name" value="Nucleotidyltransferase"/>
    <property type="match status" value="1"/>
</dbReference>
<name>A0A4Y3WSD3_9PSEU</name>
<dbReference type="Gene3D" id="3.30.460.10">
    <property type="entry name" value="Beta Polymerase, domain 2"/>
    <property type="match status" value="1"/>
</dbReference>
<dbReference type="InterPro" id="IPR043519">
    <property type="entry name" value="NT_sf"/>
</dbReference>
<dbReference type="OrthoDB" id="9816539at2"/>
<evidence type="ECO:0008006" key="3">
    <source>
        <dbReference type="Google" id="ProtNLM"/>
    </source>
</evidence>
<accession>A0A4Y3WSD3</accession>
<dbReference type="RefSeq" id="WP_141280670.1">
    <property type="nucleotide sequence ID" value="NZ_BAAARZ010000006.1"/>
</dbReference>
<dbReference type="CDD" id="cd05403">
    <property type="entry name" value="NT_KNTase_like"/>
    <property type="match status" value="1"/>
</dbReference>
<organism evidence="1 2">
    <name type="scientific">Pseudonocardia hydrocarbonoxydans</name>
    <dbReference type="NCBI Taxonomy" id="76726"/>
    <lineage>
        <taxon>Bacteria</taxon>
        <taxon>Bacillati</taxon>
        <taxon>Actinomycetota</taxon>
        <taxon>Actinomycetes</taxon>
        <taxon>Pseudonocardiales</taxon>
        <taxon>Pseudonocardiaceae</taxon>
        <taxon>Pseudonocardia</taxon>
    </lineage>
</organism>
<dbReference type="InterPro" id="IPR005361">
    <property type="entry name" value="UPF0158"/>
</dbReference>
<reference evidence="1 2" key="1">
    <citation type="submission" date="2019-06" db="EMBL/GenBank/DDBJ databases">
        <title>Whole genome shotgun sequence of Pseudonocardia hydrocarbonoxydans NBRC 14498.</title>
        <authorList>
            <person name="Hosoyama A."/>
            <person name="Uohara A."/>
            <person name="Ohji S."/>
            <person name="Ichikawa N."/>
        </authorList>
    </citation>
    <scope>NUCLEOTIDE SEQUENCE [LARGE SCALE GENOMIC DNA]</scope>
    <source>
        <strain evidence="1 2">NBRC 14498</strain>
    </source>
</reference>
<evidence type="ECO:0000313" key="1">
    <source>
        <dbReference type="EMBL" id="GEC21772.1"/>
    </source>
</evidence>
<evidence type="ECO:0000313" key="2">
    <source>
        <dbReference type="Proteomes" id="UP000320338"/>
    </source>
</evidence>
<keyword evidence="2" id="KW-1185">Reference proteome</keyword>